<name>A0A699L8S0_TANCI</name>
<proteinExistence type="predicted"/>
<protein>
    <submittedName>
        <fullName evidence="1">Uncharacterized protein</fullName>
    </submittedName>
</protein>
<dbReference type="EMBL" id="BKCJ010585830">
    <property type="protein sequence ID" value="GFB25295.1"/>
    <property type="molecule type" value="Genomic_DNA"/>
</dbReference>
<dbReference type="AlphaFoldDB" id="A0A699L8S0"/>
<comment type="caution">
    <text evidence="1">The sequence shown here is derived from an EMBL/GenBank/DDBJ whole genome shotgun (WGS) entry which is preliminary data.</text>
</comment>
<organism evidence="1">
    <name type="scientific">Tanacetum cinerariifolium</name>
    <name type="common">Dalmatian daisy</name>
    <name type="synonym">Chrysanthemum cinerariifolium</name>
    <dbReference type="NCBI Taxonomy" id="118510"/>
    <lineage>
        <taxon>Eukaryota</taxon>
        <taxon>Viridiplantae</taxon>
        <taxon>Streptophyta</taxon>
        <taxon>Embryophyta</taxon>
        <taxon>Tracheophyta</taxon>
        <taxon>Spermatophyta</taxon>
        <taxon>Magnoliopsida</taxon>
        <taxon>eudicotyledons</taxon>
        <taxon>Gunneridae</taxon>
        <taxon>Pentapetalae</taxon>
        <taxon>asterids</taxon>
        <taxon>campanulids</taxon>
        <taxon>Asterales</taxon>
        <taxon>Asteraceae</taxon>
        <taxon>Asteroideae</taxon>
        <taxon>Anthemideae</taxon>
        <taxon>Anthemidinae</taxon>
        <taxon>Tanacetum</taxon>
    </lineage>
</organism>
<accession>A0A699L8S0</accession>
<gene>
    <name evidence="1" type="ORF">Tci_697266</name>
</gene>
<feature type="non-terminal residue" evidence="1">
    <location>
        <position position="35"/>
    </location>
</feature>
<evidence type="ECO:0000313" key="1">
    <source>
        <dbReference type="EMBL" id="GFB25295.1"/>
    </source>
</evidence>
<reference evidence="1" key="1">
    <citation type="journal article" date="2019" name="Sci. Rep.">
        <title>Draft genome of Tanacetum cinerariifolium, the natural source of mosquito coil.</title>
        <authorList>
            <person name="Yamashiro T."/>
            <person name="Shiraishi A."/>
            <person name="Satake H."/>
            <person name="Nakayama K."/>
        </authorList>
    </citation>
    <scope>NUCLEOTIDE SEQUENCE</scope>
</reference>
<sequence length="35" mass="4125">MVCDDEDPSAKKEMVQVKVEELLESCKYIASSWWF</sequence>